<reference evidence="1" key="1">
    <citation type="journal article" date="2021" name="Proc. Natl. Acad. Sci. U.S.A.">
        <title>A Catalog of Tens of Thousands of Viruses from Human Metagenomes Reveals Hidden Associations with Chronic Diseases.</title>
        <authorList>
            <person name="Tisza M.J."/>
            <person name="Buck C.B."/>
        </authorList>
    </citation>
    <scope>NUCLEOTIDE SEQUENCE</scope>
    <source>
        <strain evidence="1">CtBCr48</strain>
    </source>
</reference>
<dbReference type="EMBL" id="BK032595">
    <property type="protein sequence ID" value="DAF50327.1"/>
    <property type="molecule type" value="Genomic_DNA"/>
</dbReference>
<name>A0A8S5SI45_9CAUD</name>
<evidence type="ECO:0000313" key="1">
    <source>
        <dbReference type="EMBL" id="DAF50327.1"/>
    </source>
</evidence>
<accession>A0A8S5SI45</accession>
<protein>
    <submittedName>
        <fullName evidence="1">Uncharacterized protein</fullName>
    </submittedName>
</protein>
<sequence>MNRIQHYIVYYSNAAFSPIPKLGFLSLDKAERYVSEQNAKIFGGDEWEDRHYFCKACPEKEFWWYFKERCWKIRL</sequence>
<proteinExistence type="predicted"/>
<organism evidence="1">
    <name type="scientific">Siphoviridae sp. ctBCr48</name>
    <dbReference type="NCBI Taxonomy" id="2827802"/>
    <lineage>
        <taxon>Viruses</taxon>
        <taxon>Duplodnaviria</taxon>
        <taxon>Heunggongvirae</taxon>
        <taxon>Uroviricota</taxon>
        <taxon>Caudoviricetes</taxon>
    </lineage>
</organism>